<comment type="caution">
    <text evidence="9">The sequence shown here is derived from an EMBL/GenBank/DDBJ whole genome shotgun (WGS) entry which is preliminary data.</text>
</comment>
<evidence type="ECO:0000256" key="5">
    <source>
        <dbReference type="ARBA" id="ARBA00022989"/>
    </source>
</evidence>
<accession>A0ABR5IF76</accession>
<name>A0ABR5IF76_9ACTN</name>
<dbReference type="PANTHER" id="PTHR33452:SF1">
    <property type="entry name" value="INNER MEMBRANE PROTEIN YPHA-RELATED"/>
    <property type="match status" value="1"/>
</dbReference>
<keyword evidence="3" id="KW-1003">Cell membrane</keyword>
<dbReference type="PANTHER" id="PTHR33452">
    <property type="entry name" value="OXIDOREDUCTASE CATD-RELATED"/>
    <property type="match status" value="1"/>
</dbReference>
<evidence type="ECO:0000313" key="10">
    <source>
        <dbReference type="Proteomes" id="UP000037247"/>
    </source>
</evidence>
<feature type="compositionally biased region" description="Low complexity" evidence="7">
    <location>
        <begin position="192"/>
        <end position="206"/>
    </location>
</feature>
<keyword evidence="5 8" id="KW-1133">Transmembrane helix</keyword>
<dbReference type="Proteomes" id="UP000037247">
    <property type="component" value="Unassembled WGS sequence"/>
</dbReference>
<keyword evidence="10" id="KW-1185">Reference proteome</keyword>
<evidence type="ECO:0000256" key="2">
    <source>
        <dbReference type="ARBA" id="ARBA00006679"/>
    </source>
</evidence>
<evidence type="ECO:0008006" key="11">
    <source>
        <dbReference type="Google" id="ProtNLM"/>
    </source>
</evidence>
<evidence type="ECO:0000256" key="8">
    <source>
        <dbReference type="SAM" id="Phobius"/>
    </source>
</evidence>
<proteinExistence type="inferred from homology"/>
<evidence type="ECO:0000256" key="6">
    <source>
        <dbReference type="ARBA" id="ARBA00023136"/>
    </source>
</evidence>
<evidence type="ECO:0000313" key="9">
    <source>
        <dbReference type="EMBL" id="KNA92287.1"/>
    </source>
</evidence>
<keyword evidence="4 8" id="KW-0812">Transmembrane</keyword>
<evidence type="ECO:0000256" key="1">
    <source>
        <dbReference type="ARBA" id="ARBA00004651"/>
    </source>
</evidence>
<comment type="similarity">
    <text evidence="2">Belongs to the DoxX family.</text>
</comment>
<dbReference type="InterPro" id="IPR051907">
    <property type="entry name" value="DoxX-like_oxidoreductase"/>
</dbReference>
<dbReference type="Pfam" id="PF07681">
    <property type="entry name" value="DoxX"/>
    <property type="match status" value="1"/>
</dbReference>
<feature type="transmembrane region" description="Helical" evidence="8">
    <location>
        <begin position="250"/>
        <end position="272"/>
    </location>
</feature>
<sequence length="426" mass="44080">MAAGNAETGSSEPYVGSDGDSASPYDETTGRIPIQQRPADDRDAFYDRHSRGRMTRVDELDDLDPDEVHTRPFSATPSAAKNMPTGKTTPRAGTSTPPSVASPPPPAGETGQRRRRRPAPQRGDDATTERFESPAAAQEPATPVPATPVPATPVPPTPQPTRGYAEVADPSADSSPERHDTAIIDTGNPGSDPATPEPADTAAFDSAHAHSAHAHTAHADPAPAQVHADHDDSVAVAEPRARRGTLDLGLLLLRVAVGVVAMAHGLSRLFGWWNGTGLDGFQNELLNPANPAIGFAADAAKPLAAGIALAETIGGLMVIVGLLTPIGASAILAVALLAAAFKTTIGGGFEFFASANGVEFELMMAAAAAAIILTGPGLYSLDYPRGWARRPFVGSVLWLVIGIAVACVIWIFCNGTDPFTSPGNPS</sequence>
<dbReference type="EMBL" id="LDTZ01000015">
    <property type="protein sequence ID" value="KNA92287.1"/>
    <property type="molecule type" value="Genomic_DNA"/>
</dbReference>
<feature type="region of interest" description="Disordered" evidence="7">
    <location>
        <begin position="1"/>
        <end position="235"/>
    </location>
</feature>
<evidence type="ECO:0000256" key="3">
    <source>
        <dbReference type="ARBA" id="ARBA00022475"/>
    </source>
</evidence>
<comment type="subcellular location">
    <subcellularLocation>
        <location evidence="1">Cell membrane</location>
        <topology evidence="1">Multi-pass membrane protein</topology>
    </subcellularLocation>
</comment>
<feature type="compositionally biased region" description="Basic and acidic residues" evidence="7">
    <location>
        <begin position="38"/>
        <end position="49"/>
    </location>
</feature>
<gene>
    <name evidence="9" type="ORF">ABW18_07865</name>
</gene>
<feature type="transmembrane region" description="Helical" evidence="8">
    <location>
        <begin position="391"/>
        <end position="412"/>
    </location>
</feature>
<organism evidence="9 10">
    <name type="scientific">Gordonia jacobaea</name>
    <dbReference type="NCBI Taxonomy" id="122202"/>
    <lineage>
        <taxon>Bacteria</taxon>
        <taxon>Bacillati</taxon>
        <taxon>Actinomycetota</taxon>
        <taxon>Actinomycetes</taxon>
        <taxon>Mycobacteriales</taxon>
        <taxon>Gordoniaceae</taxon>
        <taxon>Gordonia</taxon>
    </lineage>
</organism>
<protein>
    <recommendedName>
        <fullName evidence="11">DoxX family protein</fullName>
    </recommendedName>
</protein>
<dbReference type="InterPro" id="IPR032808">
    <property type="entry name" value="DoxX"/>
</dbReference>
<feature type="transmembrane region" description="Helical" evidence="8">
    <location>
        <begin position="360"/>
        <end position="379"/>
    </location>
</feature>
<evidence type="ECO:0000256" key="7">
    <source>
        <dbReference type="SAM" id="MobiDB-lite"/>
    </source>
</evidence>
<reference evidence="9 10" key="1">
    <citation type="submission" date="2015-05" db="EMBL/GenBank/DDBJ databases">
        <title>Draft genome sequence of the bacterium Gordonia jacobaea a new member of the Gordonia genus.</title>
        <authorList>
            <person name="Jimenez-Galisteo G."/>
            <person name="Dominguez A."/>
            <person name="Munoz E."/>
            <person name="Vinas M."/>
        </authorList>
    </citation>
    <scope>NUCLEOTIDE SEQUENCE [LARGE SCALE GENOMIC DNA]</scope>
    <source>
        <strain evidence="10">mv1</strain>
    </source>
</reference>
<evidence type="ECO:0000256" key="4">
    <source>
        <dbReference type="ARBA" id="ARBA00022692"/>
    </source>
</evidence>
<feature type="compositionally biased region" description="Pro residues" evidence="7">
    <location>
        <begin position="142"/>
        <end position="159"/>
    </location>
</feature>
<keyword evidence="6 8" id="KW-0472">Membrane</keyword>
<feature type="compositionally biased region" description="Basic and acidic residues" evidence="7">
    <location>
        <begin position="122"/>
        <end position="132"/>
    </location>
</feature>